<evidence type="ECO:0000256" key="1">
    <source>
        <dbReference type="ARBA" id="ARBA00004651"/>
    </source>
</evidence>
<evidence type="ECO:0000313" key="9">
    <source>
        <dbReference type="EMBL" id="AXC12608.1"/>
    </source>
</evidence>
<feature type="transmembrane region" description="Helical" evidence="8">
    <location>
        <begin position="6"/>
        <end position="26"/>
    </location>
</feature>
<feature type="transmembrane region" description="Helical" evidence="8">
    <location>
        <begin position="192"/>
        <end position="215"/>
    </location>
</feature>
<dbReference type="PANTHER" id="PTHR36838:SF3">
    <property type="entry name" value="TRANSPORTER AUXIN EFFLUX CARRIER EC FAMILY"/>
    <property type="match status" value="1"/>
</dbReference>
<keyword evidence="7 8" id="KW-0472">Membrane</keyword>
<proteinExistence type="inferred from homology"/>
<evidence type="ECO:0000313" key="10">
    <source>
        <dbReference type="Proteomes" id="UP000253606"/>
    </source>
</evidence>
<organism evidence="9 10">
    <name type="scientific">Acidisarcina polymorpha</name>
    <dbReference type="NCBI Taxonomy" id="2211140"/>
    <lineage>
        <taxon>Bacteria</taxon>
        <taxon>Pseudomonadati</taxon>
        <taxon>Acidobacteriota</taxon>
        <taxon>Terriglobia</taxon>
        <taxon>Terriglobales</taxon>
        <taxon>Acidobacteriaceae</taxon>
        <taxon>Acidisarcina</taxon>
    </lineage>
</organism>
<feature type="transmembrane region" description="Helical" evidence="8">
    <location>
        <begin position="33"/>
        <end position="52"/>
    </location>
</feature>
<dbReference type="AlphaFoldDB" id="A0A2Z5G0E5"/>
<sequence>MRIADLVLPVFAVILSGWIAGYSGYLSRALADALIHFAYNIAMPALLIVTIAQEPSRSLIDWRFLVAFGGGSLLCFILVFGIMSIRISRSLASRTMYGMAASMTNTGFVALPVLQAIYGPRAVLPAAIATAFVAVVMFPAAVILLELGQQDAHDPRKNPMSMVKHVVLNPMVLSILIGMLCSVFDLRLPGPITGYLGILAGALTPCALFAIGLGLSIDGLRANIGPASVIAVIKLLIMPLIVYGLSVWLGLDPLYTIAAVICAAVPTAKTVYILAGEYHCEEMMIASTVSMTTLVSVVSLAAWIYGLSGLATRIVVR</sequence>
<gene>
    <name evidence="9" type="ORF">ACPOL_3317</name>
</gene>
<evidence type="ECO:0000256" key="4">
    <source>
        <dbReference type="ARBA" id="ARBA00022475"/>
    </source>
</evidence>
<evidence type="ECO:0000256" key="5">
    <source>
        <dbReference type="ARBA" id="ARBA00022692"/>
    </source>
</evidence>
<feature type="transmembrane region" description="Helical" evidence="8">
    <location>
        <begin position="166"/>
        <end position="186"/>
    </location>
</feature>
<keyword evidence="3" id="KW-0813">Transport</keyword>
<evidence type="ECO:0000256" key="3">
    <source>
        <dbReference type="ARBA" id="ARBA00022448"/>
    </source>
</evidence>
<accession>A0A2Z5G0E5</accession>
<dbReference type="GO" id="GO:0055085">
    <property type="term" value="P:transmembrane transport"/>
    <property type="evidence" value="ECO:0007669"/>
    <property type="project" value="InterPro"/>
</dbReference>
<dbReference type="RefSeq" id="WP_114207776.1">
    <property type="nucleotide sequence ID" value="NZ_CP030840.1"/>
</dbReference>
<dbReference type="Pfam" id="PF03547">
    <property type="entry name" value="Mem_trans"/>
    <property type="match status" value="1"/>
</dbReference>
<dbReference type="InterPro" id="IPR004776">
    <property type="entry name" value="Mem_transp_PIN-like"/>
</dbReference>
<feature type="transmembrane region" description="Helical" evidence="8">
    <location>
        <begin position="254"/>
        <end position="272"/>
    </location>
</feature>
<protein>
    <submittedName>
        <fullName evidence="9">Transporter</fullName>
    </submittedName>
</protein>
<comment type="subcellular location">
    <subcellularLocation>
        <location evidence="1">Cell membrane</location>
        <topology evidence="1">Multi-pass membrane protein</topology>
    </subcellularLocation>
</comment>
<feature type="transmembrane region" description="Helical" evidence="8">
    <location>
        <begin position="124"/>
        <end position="145"/>
    </location>
</feature>
<keyword evidence="4" id="KW-1003">Cell membrane</keyword>
<dbReference type="EMBL" id="CP030840">
    <property type="protein sequence ID" value="AXC12608.1"/>
    <property type="molecule type" value="Genomic_DNA"/>
</dbReference>
<feature type="transmembrane region" description="Helical" evidence="8">
    <location>
        <begin position="97"/>
        <end position="118"/>
    </location>
</feature>
<dbReference type="PANTHER" id="PTHR36838">
    <property type="entry name" value="AUXIN EFFLUX CARRIER FAMILY PROTEIN"/>
    <property type="match status" value="1"/>
</dbReference>
<keyword evidence="10" id="KW-1185">Reference proteome</keyword>
<evidence type="ECO:0000256" key="6">
    <source>
        <dbReference type="ARBA" id="ARBA00022989"/>
    </source>
</evidence>
<reference evidence="9 10" key="1">
    <citation type="journal article" date="2018" name="Front. Microbiol.">
        <title>Hydrolytic Capabilities as a Key to Environmental Success: Chitinolytic and Cellulolytic Acidobacteria From Acidic Sub-arctic Soils and Boreal Peatlands.</title>
        <authorList>
            <person name="Belova S.E."/>
            <person name="Ravin N.V."/>
            <person name="Pankratov T.A."/>
            <person name="Rakitin A.L."/>
            <person name="Ivanova A.A."/>
            <person name="Beletsky A.V."/>
            <person name="Mardanov A.V."/>
            <person name="Sinninghe Damste J.S."/>
            <person name="Dedysh S.N."/>
        </authorList>
    </citation>
    <scope>NUCLEOTIDE SEQUENCE [LARGE SCALE GENOMIC DNA]</scope>
    <source>
        <strain evidence="9 10">SBC82</strain>
    </source>
</reference>
<feature type="transmembrane region" description="Helical" evidence="8">
    <location>
        <begin position="227"/>
        <end position="248"/>
    </location>
</feature>
<dbReference type="GO" id="GO:0005886">
    <property type="term" value="C:plasma membrane"/>
    <property type="evidence" value="ECO:0007669"/>
    <property type="project" value="UniProtKB-SubCell"/>
</dbReference>
<evidence type="ECO:0000256" key="2">
    <source>
        <dbReference type="ARBA" id="ARBA00010145"/>
    </source>
</evidence>
<dbReference type="Gene3D" id="1.20.1530.20">
    <property type="match status" value="1"/>
</dbReference>
<dbReference type="KEGG" id="abas:ACPOL_3317"/>
<keyword evidence="6 8" id="KW-1133">Transmembrane helix</keyword>
<comment type="similarity">
    <text evidence="2">Belongs to the auxin efflux carrier (TC 2.A.69) family.</text>
</comment>
<feature type="transmembrane region" description="Helical" evidence="8">
    <location>
        <begin position="64"/>
        <end position="85"/>
    </location>
</feature>
<evidence type="ECO:0000256" key="8">
    <source>
        <dbReference type="SAM" id="Phobius"/>
    </source>
</evidence>
<dbReference type="InterPro" id="IPR038770">
    <property type="entry name" value="Na+/solute_symporter_sf"/>
</dbReference>
<evidence type="ECO:0000256" key="7">
    <source>
        <dbReference type="ARBA" id="ARBA00023136"/>
    </source>
</evidence>
<name>A0A2Z5G0E5_9BACT</name>
<dbReference type="Proteomes" id="UP000253606">
    <property type="component" value="Chromosome"/>
</dbReference>
<keyword evidence="5 8" id="KW-0812">Transmembrane</keyword>
<feature type="transmembrane region" description="Helical" evidence="8">
    <location>
        <begin position="284"/>
        <end position="305"/>
    </location>
</feature>
<dbReference type="OrthoDB" id="6312at2"/>